<evidence type="ECO:0000313" key="1">
    <source>
        <dbReference type="EMBL" id="KVH99387.1"/>
    </source>
</evidence>
<name>A0A124SE93_CYNCS</name>
<proteinExistence type="predicted"/>
<dbReference type="AlphaFoldDB" id="A0A124SE93"/>
<dbReference type="EMBL" id="LEKV01003574">
    <property type="protein sequence ID" value="KVH99387.1"/>
    <property type="molecule type" value="Genomic_DNA"/>
</dbReference>
<sequence length="65" mass="7545">MMKHDSRSCHAILKSHTIQSILWSDSKLFRTDLKQFSAILWRFSKATTFGGSNIDPTAWEEKKCK</sequence>
<keyword evidence="2" id="KW-1185">Reference proteome</keyword>
<reference evidence="1 2" key="1">
    <citation type="journal article" date="2016" name="Sci. Rep.">
        <title>The genome sequence of the outbreeding globe artichoke constructed de novo incorporating a phase-aware low-pass sequencing strategy of F1 progeny.</title>
        <authorList>
            <person name="Scaglione D."/>
            <person name="Reyes-Chin-Wo S."/>
            <person name="Acquadro A."/>
            <person name="Froenicke L."/>
            <person name="Portis E."/>
            <person name="Beitel C."/>
            <person name="Tirone M."/>
            <person name="Mauro R."/>
            <person name="Lo Monaco A."/>
            <person name="Mauromicale G."/>
            <person name="Faccioli P."/>
            <person name="Cattivelli L."/>
            <person name="Rieseberg L."/>
            <person name="Michelmore R."/>
            <person name="Lanteri S."/>
        </authorList>
    </citation>
    <scope>NUCLEOTIDE SEQUENCE [LARGE SCALE GENOMIC DNA]</scope>
    <source>
        <strain evidence="1">2C</strain>
    </source>
</reference>
<protein>
    <submittedName>
        <fullName evidence="1">Uncharacterized protein</fullName>
    </submittedName>
</protein>
<accession>A0A124SE93</accession>
<comment type="caution">
    <text evidence="1">The sequence shown here is derived from an EMBL/GenBank/DDBJ whole genome shotgun (WGS) entry which is preliminary data.</text>
</comment>
<dbReference type="Gramene" id="KVH99387">
    <property type="protein sequence ID" value="KVH99387"/>
    <property type="gene ID" value="Ccrd_022382"/>
</dbReference>
<dbReference type="Proteomes" id="UP000243975">
    <property type="component" value="Unassembled WGS sequence"/>
</dbReference>
<evidence type="ECO:0000313" key="2">
    <source>
        <dbReference type="Proteomes" id="UP000243975"/>
    </source>
</evidence>
<feature type="non-terminal residue" evidence="1">
    <location>
        <position position="1"/>
    </location>
</feature>
<gene>
    <name evidence="1" type="ORF">Ccrd_022382</name>
</gene>
<organism evidence="1 2">
    <name type="scientific">Cynara cardunculus var. scolymus</name>
    <name type="common">Globe artichoke</name>
    <name type="synonym">Cynara scolymus</name>
    <dbReference type="NCBI Taxonomy" id="59895"/>
    <lineage>
        <taxon>Eukaryota</taxon>
        <taxon>Viridiplantae</taxon>
        <taxon>Streptophyta</taxon>
        <taxon>Embryophyta</taxon>
        <taxon>Tracheophyta</taxon>
        <taxon>Spermatophyta</taxon>
        <taxon>Magnoliopsida</taxon>
        <taxon>eudicotyledons</taxon>
        <taxon>Gunneridae</taxon>
        <taxon>Pentapetalae</taxon>
        <taxon>asterids</taxon>
        <taxon>campanulids</taxon>
        <taxon>Asterales</taxon>
        <taxon>Asteraceae</taxon>
        <taxon>Carduoideae</taxon>
        <taxon>Cardueae</taxon>
        <taxon>Carduinae</taxon>
        <taxon>Cynara</taxon>
    </lineage>
</organism>